<organism evidence="12 13">
    <name type="scientific">Salinomyces thailandicus</name>
    <dbReference type="NCBI Taxonomy" id="706561"/>
    <lineage>
        <taxon>Eukaryota</taxon>
        <taxon>Fungi</taxon>
        <taxon>Dikarya</taxon>
        <taxon>Ascomycota</taxon>
        <taxon>Pezizomycotina</taxon>
        <taxon>Dothideomycetes</taxon>
        <taxon>Dothideomycetidae</taxon>
        <taxon>Mycosphaerellales</taxon>
        <taxon>Teratosphaeriaceae</taxon>
        <taxon>Salinomyces</taxon>
    </lineage>
</organism>
<evidence type="ECO:0000256" key="1">
    <source>
        <dbReference type="ARBA" id="ARBA00004115"/>
    </source>
</evidence>
<keyword evidence="13" id="KW-1185">Reference proteome</keyword>
<feature type="chain" id="PRO_5020682139" evidence="11">
    <location>
        <begin position="22"/>
        <end position="288"/>
    </location>
</feature>
<evidence type="ECO:0000313" key="13">
    <source>
        <dbReference type="Proteomes" id="UP000308549"/>
    </source>
</evidence>
<keyword evidence="2 10" id="KW-0812">Transmembrane</keyword>
<dbReference type="PANTHER" id="PTHR12924">
    <property type="entry name" value="TRANSLOCON-ASSOCIATED PROTEIN, ALPHA SUBUNIT"/>
    <property type="match status" value="1"/>
</dbReference>
<keyword evidence="5 10" id="KW-1133">Transmembrane helix</keyword>
<dbReference type="GO" id="GO:0005789">
    <property type="term" value="C:endoplasmic reticulum membrane"/>
    <property type="evidence" value="ECO:0007669"/>
    <property type="project" value="UniProtKB-SubCell"/>
</dbReference>
<proteinExistence type="inferred from homology"/>
<protein>
    <submittedName>
        <fullName evidence="12">Uncharacterized protein</fullName>
    </submittedName>
</protein>
<reference evidence="12 13" key="1">
    <citation type="submission" date="2017-03" db="EMBL/GenBank/DDBJ databases">
        <title>Genomes of endolithic fungi from Antarctica.</title>
        <authorList>
            <person name="Coleine C."/>
            <person name="Masonjones S."/>
            <person name="Stajich J.E."/>
        </authorList>
    </citation>
    <scope>NUCLEOTIDE SEQUENCE [LARGE SCALE GENOMIC DNA]</scope>
    <source>
        <strain evidence="12 13">CCFEE 6315</strain>
    </source>
</reference>
<keyword evidence="6 10" id="KW-0472">Membrane</keyword>
<comment type="similarity">
    <text evidence="8">Belongs to the IRC22 family.</text>
</comment>
<dbReference type="Pfam" id="PF03896">
    <property type="entry name" value="TRAP_alpha"/>
    <property type="match status" value="1"/>
</dbReference>
<evidence type="ECO:0000256" key="4">
    <source>
        <dbReference type="ARBA" id="ARBA00022824"/>
    </source>
</evidence>
<evidence type="ECO:0000256" key="3">
    <source>
        <dbReference type="ARBA" id="ARBA00022729"/>
    </source>
</evidence>
<evidence type="ECO:0000256" key="10">
    <source>
        <dbReference type="SAM" id="Phobius"/>
    </source>
</evidence>
<evidence type="ECO:0000313" key="12">
    <source>
        <dbReference type="EMBL" id="TKA29232.1"/>
    </source>
</evidence>
<keyword evidence="4" id="KW-0256">Endoplasmic reticulum</keyword>
<dbReference type="EMBL" id="NAJL01000015">
    <property type="protein sequence ID" value="TKA29232.1"/>
    <property type="molecule type" value="Genomic_DNA"/>
</dbReference>
<dbReference type="OrthoDB" id="1926781at2759"/>
<evidence type="ECO:0000256" key="6">
    <source>
        <dbReference type="ARBA" id="ARBA00023136"/>
    </source>
</evidence>
<evidence type="ECO:0000256" key="2">
    <source>
        <dbReference type="ARBA" id="ARBA00022692"/>
    </source>
</evidence>
<dbReference type="InterPro" id="IPR005595">
    <property type="entry name" value="TRAP_alpha"/>
</dbReference>
<comment type="caution">
    <text evidence="12">The sequence shown here is derived from an EMBL/GenBank/DDBJ whole genome shotgun (WGS) entry which is preliminary data.</text>
</comment>
<name>A0A4U0U3X0_9PEZI</name>
<sequence>MVSLKLTTLALAALHTLSAVAQIPEGLEVEEMEELSDEVTADPEANSQTPNIAVDISTSFPDSEVFGVKLVNGRPTKAVLDVSNNEPAPITVLVVGGSLTTPIDVPGAPNPPVVLRNLTTQRYGVQIPAGEKESLTYAFANEMHPQDLRLSIAAILQNEAGSVFTKMVYNETVTIVEAPMSFFDPQIIFLYLFLLAAFGGTCFFIYNTWITTLFPQKKRGGKGGERAKKSSGGSKAVDPADQVSVVGADGPAVTTGAKGYDESWIPAGHLQRPAAKRVGSGRPKSRAA</sequence>
<accession>A0A4U0U3X0</accession>
<feature type="signal peptide" evidence="11">
    <location>
        <begin position="1"/>
        <end position="21"/>
    </location>
</feature>
<comment type="function">
    <text evidence="7">Is probably involved in a pathway contributing to genomic integrity.</text>
</comment>
<dbReference type="Proteomes" id="UP000308549">
    <property type="component" value="Unassembled WGS sequence"/>
</dbReference>
<evidence type="ECO:0000256" key="7">
    <source>
        <dbReference type="ARBA" id="ARBA00037565"/>
    </source>
</evidence>
<evidence type="ECO:0000256" key="5">
    <source>
        <dbReference type="ARBA" id="ARBA00022989"/>
    </source>
</evidence>
<keyword evidence="3 11" id="KW-0732">Signal</keyword>
<evidence type="ECO:0000256" key="8">
    <source>
        <dbReference type="ARBA" id="ARBA00038311"/>
    </source>
</evidence>
<comment type="subcellular location">
    <subcellularLocation>
        <location evidence="1">Endoplasmic reticulum membrane</location>
        <topology evidence="1">Single-pass type I membrane protein</topology>
    </subcellularLocation>
</comment>
<dbReference type="AlphaFoldDB" id="A0A4U0U3X0"/>
<gene>
    <name evidence="12" type="ORF">B0A50_03742</name>
</gene>
<evidence type="ECO:0000256" key="9">
    <source>
        <dbReference type="SAM" id="MobiDB-lite"/>
    </source>
</evidence>
<feature type="transmembrane region" description="Helical" evidence="10">
    <location>
        <begin position="188"/>
        <end position="209"/>
    </location>
</feature>
<evidence type="ECO:0000256" key="11">
    <source>
        <dbReference type="SAM" id="SignalP"/>
    </source>
</evidence>
<dbReference type="PANTHER" id="PTHR12924:SF0">
    <property type="entry name" value="TRANSLOCON-ASSOCIATED PROTEIN SUBUNIT ALPHA"/>
    <property type="match status" value="1"/>
</dbReference>
<feature type="region of interest" description="Disordered" evidence="9">
    <location>
        <begin position="217"/>
        <end position="288"/>
    </location>
</feature>